<dbReference type="SUPFAM" id="SSF102114">
    <property type="entry name" value="Radical SAM enzymes"/>
    <property type="match status" value="1"/>
</dbReference>
<dbReference type="GO" id="GO:0044272">
    <property type="term" value="P:sulfur compound biosynthetic process"/>
    <property type="evidence" value="ECO:0007669"/>
    <property type="project" value="UniProtKB-ARBA"/>
</dbReference>
<dbReference type="PROSITE" id="PS51918">
    <property type="entry name" value="RADICAL_SAM"/>
    <property type="match status" value="1"/>
</dbReference>
<dbReference type="InterPro" id="IPR058240">
    <property type="entry name" value="rSAM_sf"/>
</dbReference>
<organism evidence="9 10">
    <name type="scientific">Nostoc punctiforme (strain ATCC 29133 / PCC 73102)</name>
    <dbReference type="NCBI Taxonomy" id="63737"/>
    <lineage>
        <taxon>Bacteria</taxon>
        <taxon>Bacillati</taxon>
        <taxon>Cyanobacteriota</taxon>
        <taxon>Cyanophyceae</taxon>
        <taxon>Nostocales</taxon>
        <taxon>Nostocaceae</taxon>
        <taxon>Nostoc</taxon>
    </lineage>
</organism>
<evidence type="ECO:0000259" key="8">
    <source>
        <dbReference type="PROSITE" id="PS51918"/>
    </source>
</evidence>
<dbReference type="SFLD" id="SFLDS00029">
    <property type="entry name" value="Radical_SAM"/>
    <property type="match status" value="1"/>
</dbReference>
<comment type="cofactor">
    <cofactor evidence="7">
        <name>[2Fe-2S] cluster</name>
        <dbReference type="ChEBI" id="CHEBI:190135"/>
    </cofactor>
</comment>
<evidence type="ECO:0000256" key="7">
    <source>
        <dbReference type="ARBA" id="ARBA00034078"/>
    </source>
</evidence>
<dbReference type="SMART" id="SM00876">
    <property type="entry name" value="BATS"/>
    <property type="match status" value="1"/>
</dbReference>
<evidence type="ECO:0000313" key="9">
    <source>
        <dbReference type="EMBL" id="ACC84615.1"/>
    </source>
</evidence>
<keyword evidence="5" id="KW-0408">Iron</keyword>
<evidence type="ECO:0000256" key="6">
    <source>
        <dbReference type="ARBA" id="ARBA00023014"/>
    </source>
</evidence>
<dbReference type="HOGENOM" id="CLU_033172_0_1_3"/>
<keyword evidence="4" id="KW-0479">Metal-binding</keyword>
<dbReference type="CDD" id="cd01335">
    <property type="entry name" value="Radical_SAM"/>
    <property type="match status" value="1"/>
</dbReference>
<accession>B2IX80</accession>
<dbReference type="InterPro" id="IPR006638">
    <property type="entry name" value="Elp3/MiaA/NifB-like_rSAM"/>
</dbReference>
<dbReference type="Gene3D" id="3.20.20.70">
    <property type="entry name" value="Aldolase class I"/>
    <property type="match status" value="1"/>
</dbReference>
<evidence type="ECO:0000256" key="3">
    <source>
        <dbReference type="ARBA" id="ARBA00022691"/>
    </source>
</evidence>
<keyword evidence="6" id="KW-0411">Iron-sulfur</keyword>
<dbReference type="GO" id="GO:0016740">
    <property type="term" value="F:transferase activity"/>
    <property type="evidence" value="ECO:0007669"/>
    <property type="project" value="TreeGrafter"/>
</dbReference>
<evidence type="ECO:0000313" key="10">
    <source>
        <dbReference type="Proteomes" id="UP000001191"/>
    </source>
</evidence>
<gene>
    <name evidence="9" type="ordered locus">Npun_F6343</name>
</gene>
<dbReference type="InterPro" id="IPR010722">
    <property type="entry name" value="BATS_dom"/>
</dbReference>
<reference evidence="10" key="1">
    <citation type="submission" date="2008-04" db="EMBL/GenBank/DDBJ databases">
        <title>Complete sequence of chromosome of Nostoc punctiforme ATCC 29133.</title>
        <authorList>
            <consortium name="US DOE Joint Genome Institute"/>
            <person name="Copeland A."/>
            <person name="Lucas S."/>
            <person name="Lapidus A."/>
            <person name="Glavina del Rio T."/>
            <person name="Dalin E."/>
            <person name="Tice H."/>
            <person name="Pitluck S."/>
            <person name="Chain P."/>
            <person name="Malfatti S."/>
            <person name="Shin M."/>
            <person name="Vergez L."/>
            <person name="Schmutz J."/>
            <person name="Larimer F."/>
            <person name="Land M."/>
            <person name="Hauser L."/>
            <person name="Kyrpides N."/>
            <person name="Kim E."/>
            <person name="Meeks J.C."/>
            <person name="Elhai J."/>
            <person name="Campbell E.L."/>
            <person name="Thiel T."/>
            <person name="Longmire J."/>
            <person name="Potts M."/>
            <person name="Atlas R."/>
        </authorList>
    </citation>
    <scope>NUCLEOTIDE SEQUENCE [LARGE SCALE GENOMIC DNA]</scope>
    <source>
        <strain evidence="10">ATCC 29133 / PCC 73102</strain>
    </source>
</reference>
<dbReference type="EnsemblBacteria" id="ACC84615">
    <property type="protein sequence ID" value="ACC84615"/>
    <property type="gene ID" value="Npun_F6343"/>
</dbReference>
<keyword evidence="2" id="KW-0004">4Fe-4S</keyword>
<dbReference type="InterPro" id="IPR034422">
    <property type="entry name" value="HydE/PylB-like"/>
</dbReference>
<dbReference type="InterPro" id="IPR007197">
    <property type="entry name" value="rSAM"/>
</dbReference>
<name>B2IX80_NOSP7</name>
<evidence type="ECO:0000256" key="1">
    <source>
        <dbReference type="ARBA" id="ARBA00001966"/>
    </source>
</evidence>
<dbReference type="SFLD" id="SFLDG01060">
    <property type="entry name" value="BATS_domain_containing"/>
    <property type="match status" value="1"/>
</dbReference>
<dbReference type="SMART" id="SM00729">
    <property type="entry name" value="Elp3"/>
    <property type="match status" value="1"/>
</dbReference>
<dbReference type="KEGG" id="npu:Npun_F6343"/>
<dbReference type="GO" id="GO:0046872">
    <property type="term" value="F:metal ion binding"/>
    <property type="evidence" value="ECO:0007669"/>
    <property type="project" value="UniProtKB-KW"/>
</dbReference>
<evidence type="ECO:0000256" key="4">
    <source>
        <dbReference type="ARBA" id="ARBA00022723"/>
    </source>
</evidence>
<reference evidence="9 10" key="2">
    <citation type="journal article" date="2013" name="Plant Physiol.">
        <title>A Nostoc punctiforme Sugar Transporter Necessary to Establish a Cyanobacterium-Plant Symbiosis.</title>
        <authorList>
            <person name="Ekman M."/>
            <person name="Picossi S."/>
            <person name="Campbell E.L."/>
            <person name="Meeks J.C."/>
            <person name="Flores E."/>
        </authorList>
    </citation>
    <scope>NUCLEOTIDE SEQUENCE [LARGE SCALE GENOMIC DNA]</scope>
    <source>
        <strain evidence="10">ATCC 29133 / PCC 73102</strain>
    </source>
</reference>
<protein>
    <submittedName>
        <fullName evidence="9">Radical SAM domain protein</fullName>
    </submittedName>
</protein>
<dbReference type="SFLD" id="SFLDG01280">
    <property type="entry name" value="HydE/PylB-like"/>
    <property type="match status" value="1"/>
</dbReference>
<dbReference type="GO" id="GO:0051539">
    <property type="term" value="F:4 iron, 4 sulfur cluster binding"/>
    <property type="evidence" value="ECO:0007669"/>
    <property type="project" value="UniProtKB-KW"/>
</dbReference>
<dbReference type="PANTHER" id="PTHR43726:SF1">
    <property type="entry name" value="BIOTIN SYNTHASE"/>
    <property type="match status" value="1"/>
</dbReference>
<keyword evidence="3" id="KW-0949">S-adenosyl-L-methionine</keyword>
<dbReference type="AlphaFoldDB" id="B2IX80"/>
<feature type="domain" description="Radical SAM core" evidence="8">
    <location>
        <begin position="81"/>
        <end position="313"/>
    </location>
</feature>
<dbReference type="EMBL" id="CP001037">
    <property type="protein sequence ID" value="ACC84615.1"/>
    <property type="molecule type" value="Genomic_DNA"/>
</dbReference>
<comment type="cofactor">
    <cofactor evidence="1">
        <name>[4Fe-4S] cluster</name>
        <dbReference type="ChEBI" id="CHEBI:49883"/>
    </cofactor>
</comment>
<keyword evidence="10" id="KW-1185">Reference proteome</keyword>
<dbReference type="GO" id="GO:0042364">
    <property type="term" value="P:water-soluble vitamin biosynthetic process"/>
    <property type="evidence" value="ECO:0007669"/>
    <property type="project" value="UniProtKB-ARBA"/>
</dbReference>
<dbReference type="InterPro" id="IPR013785">
    <property type="entry name" value="Aldolase_TIM"/>
</dbReference>
<evidence type="ECO:0000256" key="2">
    <source>
        <dbReference type="ARBA" id="ARBA00022485"/>
    </source>
</evidence>
<dbReference type="PANTHER" id="PTHR43726">
    <property type="entry name" value="3-METHYLORNITHINE SYNTHASE"/>
    <property type="match status" value="1"/>
</dbReference>
<dbReference type="OrthoDB" id="9786826at2"/>
<dbReference type="eggNOG" id="COG0502">
    <property type="taxonomic scope" value="Bacteria"/>
</dbReference>
<dbReference type="STRING" id="63737.Npun_F6343"/>
<sequence length="391" mass="44382">MKQNLIETLLDISEQEKERLLAAIQIDAITESPYLEKESTESQEYRQFFQSLFQEILHFEDNEQQLLFEIARYVRHKYLENKGNLRGVIEITNACERSCNYCPMRIENEELGDRYNFSSEKILETAIEIKEAKIPIVFIQAGEIKATTKTVSRAIPKIRQLFENNVIILLNLGDKPKEDYTILKEAGANQYIIKFETSNWNLHKQARGYLLSDRLNRIDDLLSLGYEVGSGTIVGLKAVNANGKIEIEQTPKMLANDLLLAMRKKVHMCSASPFVPGKGTPLAQMSAGNASMTLNWMALARIMMPKVMIPSVSALNVLLGQDGQLKGLQAGANTITVNFTPPNYQDQYAIYSKQKRYKVKYEYALDIMEKAGIEPILLPNMPSRSFLLSQN</sequence>
<dbReference type="Proteomes" id="UP000001191">
    <property type="component" value="Chromosome"/>
</dbReference>
<evidence type="ECO:0000256" key="5">
    <source>
        <dbReference type="ARBA" id="ARBA00023004"/>
    </source>
</evidence>
<proteinExistence type="predicted"/>
<dbReference type="RefSeq" id="WP_012412554.1">
    <property type="nucleotide sequence ID" value="NC_010628.1"/>
</dbReference>
<dbReference type="Pfam" id="PF04055">
    <property type="entry name" value="Radical_SAM"/>
    <property type="match status" value="1"/>
</dbReference>